<keyword evidence="12" id="KW-1185">Reference proteome</keyword>
<dbReference type="RefSeq" id="WP_039348810.1">
    <property type="nucleotide sequence ID" value="NZ_FOLA01000003.1"/>
</dbReference>
<dbReference type="GO" id="GO:0004479">
    <property type="term" value="F:methionyl-tRNA formyltransferase activity"/>
    <property type="evidence" value="ECO:0007669"/>
    <property type="project" value="UniProtKB-UniRule"/>
</dbReference>
<dbReference type="InterPro" id="IPR041711">
    <property type="entry name" value="Met-tRNA-FMT_N"/>
</dbReference>
<dbReference type="EMBL" id="JSYL01000002">
    <property type="protein sequence ID" value="KIA89660.1"/>
    <property type="molecule type" value="Genomic_DNA"/>
</dbReference>
<dbReference type="InterPro" id="IPR005793">
    <property type="entry name" value="Formyl_trans_C"/>
</dbReference>
<dbReference type="InterPro" id="IPR011034">
    <property type="entry name" value="Formyl_transferase-like_C_sf"/>
</dbReference>
<dbReference type="NCBIfam" id="TIGR00460">
    <property type="entry name" value="fmt"/>
    <property type="match status" value="1"/>
</dbReference>
<evidence type="ECO:0000256" key="4">
    <source>
        <dbReference type="ARBA" id="ARBA00016014"/>
    </source>
</evidence>
<dbReference type="Pfam" id="PF02911">
    <property type="entry name" value="Formyl_trans_C"/>
    <property type="match status" value="1"/>
</dbReference>
<dbReference type="SUPFAM" id="SSF50486">
    <property type="entry name" value="FMT C-terminal domain-like"/>
    <property type="match status" value="1"/>
</dbReference>
<dbReference type="OrthoDB" id="9802815at2"/>
<feature type="binding site" evidence="8">
    <location>
        <begin position="111"/>
        <end position="114"/>
    </location>
    <ligand>
        <name>(6S)-5,6,7,8-tetrahydrofolate</name>
        <dbReference type="ChEBI" id="CHEBI:57453"/>
    </ligand>
</feature>
<accession>A0A0C1D713</accession>
<dbReference type="CDD" id="cd08704">
    <property type="entry name" value="Met_tRNA_FMT_C"/>
    <property type="match status" value="1"/>
</dbReference>
<evidence type="ECO:0000256" key="6">
    <source>
        <dbReference type="ARBA" id="ARBA00022917"/>
    </source>
</evidence>
<name>A0A0C1D713_9FLAO</name>
<sequence length="318" mass="35728">MKALKVVFFGTPEFAKSCLDAIHQSAHEVVGVVTVADKASGRGQKLNQSAAKLFAVENDLAVFQPEKLRNPEFLEEIQKLNADVFVVVAFRMMPKVLFEMPRLGTFNLHASLLPDYRGAAPINYAVINAEKKTGATTFFINEKIDEGNILLQEELEISPTENAGSLHDRLMALGAKLVVKTLDGLAENSIQEKPQPEVEHPKNAFKIFKEDTKINWDQNSENVHNFIRGMSPYPCAFTSLKIGEDGKTLKIYEGKFEVSTHEKDAGTLEIDKHQFKIYTKDGFYLPEELQLEGKKRMSVKDFLNGFQNFDLISKTIQS</sequence>
<dbReference type="Gene3D" id="3.10.25.10">
    <property type="entry name" value="Formyl transferase, C-terminal domain"/>
    <property type="match status" value="1"/>
</dbReference>
<dbReference type="CDD" id="cd08646">
    <property type="entry name" value="FMT_core_Met-tRNA-FMT_N"/>
    <property type="match status" value="1"/>
</dbReference>
<feature type="domain" description="Formyl transferase N-terminal" evidence="9">
    <location>
        <begin position="5"/>
        <end position="181"/>
    </location>
</feature>
<comment type="caution">
    <text evidence="11">The sequence shown here is derived from an EMBL/GenBank/DDBJ whole genome shotgun (WGS) entry which is preliminary data.</text>
</comment>
<comment type="catalytic activity">
    <reaction evidence="7 8">
        <text>L-methionyl-tRNA(fMet) + (6R)-10-formyltetrahydrofolate = N-formyl-L-methionyl-tRNA(fMet) + (6S)-5,6,7,8-tetrahydrofolate + H(+)</text>
        <dbReference type="Rhea" id="RHEA:24380"/>
        <dbReference type="Rhea" id="RHEA-COMP:9952"/>
        <dbReference type="Rhea" id="RHEA-COMP:9953"/>
        <dbReference type="ChEBI" id="CHEBI:15378"/>
        <dbReference type="ChEBI" id="CHEBI:57453"/>
        <dbReference type="ChEBI" id="CHEBI:78530"/>
        <dbReference type="ChEBI" id="CHEBI:78844"/>
        <dbReference type="ChEBI" id="CHEBI:195366"/>
        <dbReference type="EC" id="2.1.2.9"/>
    </reaction>
</comment>
<evidence type="ECO:0000256" key="3">
    <source>
        <dbReference type="ARBA" id="ARBA00012261"/>
    </source>
</evidence>
<evidence type="ECO:0000259" key="10">
    <source>
        <dbReference type="Pfam" id="PF02911"/>
    </source>
</evidence>
<evidence type="ECO:0000256" key="7">
    <source>
        <dbReference type="ARBA" id="ARBA00048558"/>
    </source>
</evidence>
<comment type="function">
    <text evidence="1 8">Attaches a formyl group to the free amino group of methionyl-tRNA(fMet). The formyl group appears to play a dual role in the initiator identity of N-formylmethionyl-tRNA by promoting its recognition by IF2 and preventing the misappropriation of this tRNA by the elongation apparatus.</text>
</comment>
<dbReference type="InterPro" id="IPR005794">
    <property type="entry name" value="Fmt"/>
</dbReference>
<evidence type="ECO:0000256" key="8">
    <source>
        <dbReference type="HAMAP-Rule" id="MF_00182"/>
    </source>
</evidence>
<dbReference type="Proteomes" id="UP000031473">
    <property type="component" value="Unassembled WGS sequence"/>
</dbReference>
<dbReference type="STRING" id="266749.SAMN05421876_103246"/>
<dbReference type="SUPFAM" id="SSF53328">
    <property type="entry name" value="Formyltransferase"/>
    <property type="match status" value="1"/>
</dbReference>
<feature type="domain" description="Formyl transferase C-terminal" evidence="10">
    <location>
        <begin position="206"/>
        <end position="306"/>
    </location>
</feature>
<reference evidence="11 12" key="1">
    <citation type="submission" date="2014-10" db="EMBL/GenBank/DDBJ databases">
        <title>Kaistella jeonii genome.</title>
        <authorList>
            <person name="Clayton J.T."/>
            <person name="Newman J.D."/>
        </authorList>
    </citation>
    <scope>NUCLEOTIDE SEQUENCE [LARGE SCALE GENOMIC DNA]</scope>
    <source>
        <strain evidence="11 12">DSM 17048</strain>
    </source>
</reference>
<evidence type="ECO:0000313" key="12">
    <source>
        <dbReference type="Proteomes" id="UP000031473"/>
    </source>
</evidence>
<comment type="similarity">
    <text evidence="2 8">Belongs to the Fmt family.</text>
</comment>
<keyword evidence="5 8" id="KW-0808">Transferase</keyword>
<dbReference type="PANTHER" id="PTHR11138:SF5">
    <property type="entry name" value="METHIONYL-TRNA FORMYLTRANSFERASE, MITOCHONDRIAL"/>
    <property type="match status" value="1"/>
</dbReference>
<proteinExistence type="inferred from homology"/>
<keyword evidence="6 8" id="KW-0648">Protein biosynthesis</keyword>
<dbReference type="Gene3D" id="3.40.50.170">
    <property type="entry name" value="Formyl transferase, N-terminal domain"/>
    <property type="match status" value="1"/>
</dbReference>
<protein>
    <recommendedName>
        <fullName evidence="4 8">Methionyl-tRNA formyltransferase</fullName>
        <ecNumber evidence="3 8">2.1.2.9</ecNumber>
    </recommendedName>
</protein>
<dbReference type="AlphaFoldDB" id="A0A0C1D713"/>
<dbReference type="PANTHER" id="PTHR11138">
    <property type="entry name" value="METHIONYL-TRNA FORMYLTRANSFERASE"/>
    <property type="match status" value="1"/>
</dbReference>
<evidence type="ECO:0000259" key="9">
    <source>
        <dbReference type="Pfam" id="PF00551"/>
    </source>
</evidence>
<dbReference type="GO" id="GO:0005829">
    <property type="term" value="C:cytosol"/>
    <property type="evidence" value="ECO:0007669"/>
    <property type="project" value="TreeGrafter"/>
</dbReference>
<dbReference type="EC" id="2.1.2.9" evidence="3 8"/>
<dbReference type="HAMAP" id="MF_00182">
    <property type="entry name" value="Formyl_trans"/>
    <property type="match status" value="1"/>
</dbReference>
<dbReference type="InterPro" id="IPR002376">
    <property type="entry name" value="Formyl_transf_N"/>
</dbReference>
<dbReference type="InterPro" id="IPR036477">
    <property type="entry name" value="Formyl_transf_N_sf"/>
</dbReference>
<evidence type="ECO:0000256" key="5">
    <source>
        <dbReference type="ARBA" id="ARBA00022679"/>
    </source>
</evidence>
<evidence type="ECO:0000313" key="11">
    <source>
        <dbReference type="EMBL" id="KIA89660.1"/>
    </source>
</evidence>
<dbReference type="Pfam" id="PF00551">
    <property type="entry name" value="Formyl_trans_N"/>
    <property type="match status" value="1"/>
</dbReference>
<organism evidence="11 12">
    <name type="scientific">Kaistella jeonii</name>
    <dbReference type="NCBI Taxonomy" id="266749"/>
    <lineage>
        <taxon>Bacteria</taxon>
        <taxon>Pseudomonadati</taxon>
        <taxon>Bacteroidota</taxon>
        <taxon>Flavobacteriia</taxon>
        <taxon>Flavobacteriales</taxon>
        <taxon>Weeksellaceae</taxon>
        <taxon>Chryseobacterium group</taxon>
        <taxon>Kaistella</taxon>
    </lineage>
</organism>
<evidence type="ECO:0000256" key="1">
    <source>
        <dbReference type="ARBA" id="ARBA00002606"/>
    </source>
</evidence>
<evidence type="ECO:0000256" key="2">
    <source>
        <dbReference type="ARBA" id="ARBA00010699"/>
    </source>
</evidence>
<gene>
    <name evidence="8" type="primary">fmt</name>
    <name evidence="11" type="ORF">OA86_03260</name>
</gene>
<dbReference type="InterPro" id="IPR037022">
    <property type="entry name" value="Formyl_trans_C_sf"/>
</dbReference>
<dbReference type="InterPro" id="IPR044135">
    <property type="entry name" value="Met-tRNA-FMT_C"/>
</dbReference>